<dbReference type="AlphaFoldDB" id="A0A8S3CEP0"/>
<feature type="non-terminal residue" evidence="2">
    <location>
        <position position="1"/>
    </location>
</feature>
<evidence type="ECO:0000313" key="2">
    <source>
        <dbReference type="EMBL" id="CAF4906466.1"/>
    </source>
</evidence>
<evidence type="ECO:0000256" key="1">
    <source>
        <dbReference type="ARBA" id="ARBA00005594"/>
    </source>
</evidence>
<dbReference type="GO" id="GO:0004823">
    <property type="term" value="F:leucine-tRNA ligase activity"/>
    <property type="evidence" value="ECO:0007669"/>
    <property type="project" value="InterPro"/>
</dbReference>
<dbReference type="InterPro" id="IPR014729">
    <property type="entry name" value="Rossmann-like_a/b/a_fold"/>
</dbReference>
<organism evidence="2 3">
    <name type="scientific">Rotaria magnacalcarata</name>
    <dbReference type="NCBI Taxonomy" id="392030"/>
    <lineage>
        <taxon>Eukaryota</taxon>
        <taxon>Metazoa</taxon>
        <taxon>Spiralia</taxon>
        <taxon>Gnathifera</taxon>
        <taxon>Rotifera</taxon>
        <taxon>Eurotatoria</taxon>
        <taxon>Bdelloidea</taxon>
        <taxon>Philodinida</taxon>
        <taxon>Philodinidae</taxon>
        <taxon>Rotaria</taxon>
    </lineage>
</organism>
<name>A0A8S3CEP0_9BILA</name>
<comment type="caution">
    <text evidence="2">The sequence shown here is derived from an EMBL/GenBank/DDBJ whole genome shotgun (WGS) entry which is preliminary data.</text>
</comment>
<dbReference type="EMBL" id="CAJOBI010175651">
    <property type="protein sequence ID" value="CAF4906466.1"/>
    <property type="molecule type" value="Genomic_DNA"/>
</dbReference>
<feature type="non-terminal residue" evidence="2">
    <location>
        <position position="80"/>
    </location>
</feature>
<dbReference type="PANTHER" id="PTHR45794">
    <property type="entry name" value="LEUCYL-TRNA SYNTHETASE"/>
    <property type="match status" value="1"/>
</dbReference>
<evidence type="ECO:0000313" key="3">
    <source>
        <dbReference type="Proteomes" id="UP000676336"/>
    </source>
</evidence>
<dbReference type="PANTHER" id="PTHR45794:SF1">
    <property type="entry name" value="LEUCINE--TRNA LIGASE, CYTOPLASMIC"/>
    <property type="match status" value="1"/>
</dbReference>
<protein>
    <submittedName>
        <fullName evidence="2">Uncharacterized protein</fullName>
    </submittedName>
</protein>
<accession>A0A8S3CEP0</accession>
<dbReference type="InterPro" id="IPR004493">
    <property type="entry name" value="Leu-tRNA-synth_Ia_arc/euk"/>
</dbReference>
<proteinExistence type="inferred from homology"/>
<dbReference type="SUPFAM" id="SSF52374">
    <property type="entry name" value="Nucleotidylyl transferase"/>
    <property type="match status" value="1"/>
</dbReference>
<gene>
    <name evidence="2" type="ORF">SMN809_LOCUS52004</name>
</gene>
<comment type="similarity">
    <text evidence="1">Belongs to the class-I aminoacyl-tRNA synthetase family.</text>
</comment>
<reference evidence="2" key="1">
    <citation type="submission" date="2021-02" db="EMBL/GenBank/DDBJ databases">
        <authorList>
            <person name="Nowell W R."/>
        </authorList>
    </citation>
    <scope>NUCLEOTIDE SEQUENCE</scope>
</reference>
<dbReference type="Proteomes" id="UP000676336">
    <property type="component" value="Unassembled WGS sequence"/>
</dbReference>
<dbReference type="GO" id="GO:0006429">
    <property type="term" value="P:leucyl-tRNA aminoacylation"/>
    <property type="evidence" value="ECO:0007669"/>
    <property type="project" value="InterPro"/>
</dbReference>
<sequence length="80" mass="9309">TNTKVSDAKKLVQTDLITDGQACVYYEPERKVLSRSNDECVVALVDQWFLDYGNANWKQEVKHALDKMNVYHAETRNQFE</sequence>
<dbReference type="Gene3D" id="3.40.50.620">
    <property type="entry name" value="HUPs"/>
    <property type="match status" value="1"/>
</dbReference>
<dbReference type="GO" id="GO:0005524">
    <property type="term" value="F:ATP binding"/>
    <property type="evidence" value="ECO:0007669"/>
    <property type="project" value="InterPro"/>
</dbReference>